<dbReference type="EMBL" id="QGNW01002585">
    <property type="protein sequence ID" value="RVW16720.1"/>
    <property type="molecule type" value="Genomic_DNA"/>
</dbReference>
<name>A0A438C0F5_VITVI</name>
<accession>A0A438C0F5</accession>
<organism evidence="1 2">
    <name type="scientific">Vitis vinifera</name>
    <name type="common">Grape</name>
    <dbReference type="NCBI Taxonomy" id="29760"/>
    <lineage>
        <taxon>Eukaryota</taxon>
        <taxon>Viridiplantae</taxon>
        <taxon>Streptophyta</taxon>
        <taxon>Embryophyta</taxon>
        <taxon>Tracheophyta</taxon>
        <taxon>Spermatophyta</taxon>
        <taxon>Magnoliopsida</taxon>
        <taxon>eudicotyledons</taxon>
        <taxon>Gunneridae</taxon>
        <taxon>Pentapetalae</taxon>
        <taxon>rosids</taxon>
        <taxon>Vitales</taxon>
        <taxon>Vitaceae</taxon>
        <taxon>Viteae</taxon>
        <taxon>Vitis</taxon>
    </lineage>
</organism>
<sequence length="171" mass="19846">MGVLYKRGKILDIVSYSDADWAGSKSDKRLTGRYCNLIDGNLVTWRIKKQNIVVRSCVEAEYHAMAHIACQLMWLRNLLKEFGITIKTPLVMYCDNQAATYIASHPIFHEKTKHIEIDCHFIREVVMTEEIVSPYMMSEDQIGDLFTKVMHKSPFLLYYSKLSIENIYTQA</sequence>
<dbReference type="AlphaFoldDB" id="A0A438C0F5"/>
<proteinExistence type="predicted"/>
<dbReference type="Proteomes" id="UP000288805">
    <property type="component" value="Unassembled WGS sequence"/>
</dbReference>
<reference evidence="1 2" key="1">
    <citation type="journal article" date="2018" name="PLoS Genet.">
        <title>Population sequencing reveals clonal diversity and ancestral inbreeding in the grapevine cultivar Chardonnay.</title>
        <authorList>
            <person name="Roach M.J."/>
            <person name="Johnson D.L."/>
            <person name="Bohlmann J."/>
            <person name="van Vuuren H.J."/>
            <person name="Jones S.J."/>
            <person name="Pretorius I.S."/>
            <person name="Schmidt S.A."/>
            <person name="Borneman A.R."/>
        </authorList>
    </citation>
    <scope>NUCLEOTIDE SEQUENCE [LARGE SCALE GENOMIC DNA]</scope>
    <source>
        <strain evidence="2">cv. Chardonnay</strain>
        <tissue evidence="1">Leaf</tissue>
    </source>
</reference>
<evidence type="ECO:0000313" key="1">
    <source>
        <dbReference type="EMBL" id="RVW16720.1"/>
    </source>
</evidence>
<dbReference type="PANTHER" id="PTHR11439">
    <property type="entry name" value="GAG-POL-RELATED RETROTRANSPOSON"/>
    <property type="match status" value="1"/>
</dbReference>
<dbReference type="CDD" id="cd09272">
    <property type="entry name" value="RNase_HI_RT_Ty1"/>
    <property type="match status" value="1"/>
</dbReference>
<comment type="caution">
    <text evidence="1">The sequence shown here is derived from an EMBL/GenBank/DDBJ whole genome shotgun (WGS) entry which is preliminary data.</text>
</comment>
<dbReference type="PANTHER" id="PTHR11439:SF463">
    <property type="entry name" value="REVERSE TRANSCRIPTASE TY1_COPIA-TYPE DOMAIN-CONTAINING PROTEIN"/>
    <property type="match status" value="1"/>
</dbReference>
<evidence type="ECO:0000313" key="2">
    <source>
        <dbReference type="Proteomes" id="UP000288805"/>
    </source>
</evidence>
<gene>
    <name evidence="1" type="primary">RE1_3501</name>
    <name evidence="1" type="ORF">CK203_076388</name>
</gene>
<protein>
    <submittedName>
        <fullName evidence="1">Retrovirus-related Pol polyprotein from transposon RE1</fullName>
    </submittedName>
</protein>